<dbReference type="AlphaFoldDB" id="A0A2J7Q8G5"/>
<evidence type="ECO:0000313" key="1">
    <source>
        <dbReference type="EMBL" id="PNF24869.1"/>
    </source>
</evidence>
<dbReference type="Proteomes" id="UP000235965">
    <property type="component" value="Unassembled WGS sequence"/>
</dbReference>
<organism evidence="1 2">
    <name type="scientific">Cryptotermes secundus</name>
    <dbReference type="NCBI Taxonomy" id="105785"/>
    <lineage>
        <taxon>Eukaryota</taxon>
        <taxon>Metazoa</taxon>
        <taxon>Ecdysozoa</taxon>
        <taxon>Arthropoda</taxon>
        <taxon>Hexapoda</taxon>
        <taxon>Insecta</taxon>
        <taxon>Pterygota</taxon>
        <taxon>Neoptera</taxon>
        <taxon>Polyneoptera</taxon>
        <taxon>Dictyoptera</taxon>
        <taxon>Blattodea</taxon>
        <taxon>Blattoidea</taxon>
        <taxon>Termitoidae</taxon>
        <taxon>Kalotermitidae</taxon>
        <taxon>Cryptotermitinae</taxon>
        <taxon>Cryptotermes</taxon>
    </lineage>
</organism>
<comment type="caution">
    <text evidence="1">The sequence shown here is derived from an EMBL/GenBank/DDBJ whole genome shotgun (WGS) entry which is preliminary data.</text>
</comment>
<protein>
    <submittedName>
        <fullName evidence="1">Uncharacterized protein</fullName>
    </submittedName>
</protein>
<name>A0A2J7Q8G5_9NEOP</name>
<accession>A0A2J7Q8G5</accession>
<dbReference type="EMBL" id="NEVH01016955">
    <property type="protein sequence ID" value="PNF24869.1"/>
    <property type="molecule type" value="Genomic_DNA"/>
</dbReference>
<gene>
    <name evidence="1" type="ORF">B7P43_G12039</name>
</gene>
<evidence type="ECO:0000313" key="2">
    <source>
        <dbReference type="Proteomes" id="UP000235965"/>
    </source>
</evidence>
<keyword evidence="2" id="KW-1185">Reference proteome</keyword>
<proteinExistence type="predicted"/>
<dbReference type="InParanoid" id="A0A2J7Q8G5"/>
<reference evidence="1 2" key="1">
    <citation type="submission" date="2017-12" db="EMBL/GenBank/DDBJ databases">
        <title>Hemimetabolous genomes reveal molecular basis of termite eusociality.</title>
        <authorList>
            <person name="Harrison M.C."/>
            <person name="Jongepier E."/>
            <person name="Robertson H.M."/>
            <person name="Arning N."/>
            <person name="Bitard-Feildel T."/>
            <person name="Chao H."/>
            <person name="Childers C.P."/>
            <person name="Dinh H."/>
            <person name="Doddapaneni H."/>
            <person name="Dugan S."/>
            <person name="Gowin J."/>
            <person name="Greiner C."/>
            <person name="Han Y."/>
            <person name="Hu H."/>
            <person name="Hughes D.S.T."/>
            <person name="Huylmans A.-K."/>
            <person name="Kemena C."/>
            <person name="Kremer L.P.M."/>
            <person name="Lee S.L."/>
            <person name="Lopez-Ezquerra A."/>
            <person name="Mallet L."/>
            <person name="Monroy-Kuhn J.M."/>
            <person name="Moser A."/>
            <person name="Murali S.C."/>
            <person name="Muzny D.M."/>
            <person name="Otani S."/>
            <person name="Piulachs M.-D."/>
            <person name="Poelchau M."/>
            <person name="Qu J."/>
            <person name="Schaub F."/>
            <person name="Wada-Katsumata A."/>
            <person name="Worley K.C."/>
            <person name="Xie Q."/>
            <person name="Ylla G."/>
            <person name="Poulsen M."/>
            <person name="Gibbs R.A."/>
            <person name="Schal C."/>
            <person name="Richards S."/>
            <person name="Belles X."/>
            <person name="Korb J."/>
            <person name="Bornberg-Bauer E."/>
        </authorList>
    </citation>
    <scope>NUCLEOTIDE SEQUENCE [LARGE SCALE GENOMIC DNA]</scope>
    <source>
        <tissue evidence="1">Whole body</tissue>
    </source>
</reference>
<sequence>MFPIQNGIKTDTLMVTSKEVGLEVNTEETRCVLLSHHHNAGQNHNTMTTNRSFQNVAEFKCLGMTLTNKNLIPQEIKRTLYSHNAYHYSFLLSLKS</sequence>